<proteinExistence type="predicted"/>
<dbReference type="Gene3D" id="3.90.1520.10">
    <property type="entry name" value="H-NOX domain"/>
    <property type="match status" value="1"/>
</dbReference>
<evidence type="ECO:0000259" key="1">
    <source>
        <dbReference type="Pfam" id="PF07700"/>
    </source>
</evidence>
<feature type="domain" description="Heme NO-binding" evidence="1">
    <location>
        <begin position="2"/>
        <end position="162"/>
    </location>
</feature>
<evidence type="ECO:0000313" key="2">
    <source>
        <dbReference type="EMBL" id="BBM86917.1"/>
    </source>
</evidence>
<reference evidence="2 3" key="1">
    <citation type="submission" date="2019-08" db="EMBL/GenBank/DDBJ databases">
        <title>Complete genome sequence of Candidatus Uab amorphum.</title>
        <authorList>
            <person name="Shiratori T."/>
            <person name="Suzuki S."/>
            <person name="Kakizawa Y."/>
            <person name="Ishida K."/>
        </authorList>
    </citation>
    <scope>NUCLEOTIDE SEQUENCE [LARGE SCALE GENOMIC DNA]</scope>
    <source>
        <strain evidence="2 3">SRT547</strain>
    </source>
</reference>
<accession>A0A5S9F5J3</accession>
<dbReference type="SUPFAM" id="SSF111126">
    <property type="entry name" value="Ligand-binding domain in the NO signalling and Golgi transport"/>
    <property type="match status" value="1"/>
</dbReference>
<dbReference type="GO" id="GO:0070482">
    <property type="term" value="P:response to oxygen levels"/>
    <property type="evidence" value="ECO:0007669"/>
    <property type="project" value="TreeGrafter"/>
</dbReference>
<dbReference type="Proteomes" id="UP000326354">
    <property type="component" value="Chromosome"/>
</dbReference>
<dbReference type="InterPro" id="IPR011644">
    <property type="entry name" value="Heme_NO-bd"/>
</dbReference>
<dbReference type="PANTHER" id="PTHR45655:SF13">
    <property type="entry name" value="SOLUBLE GUANYLATE CYCLASE GCY-32-RELATED"/>
    <property type="match status" value="1"/>
</dbReference>
<dbReference type="PANTHER" id="PTHR45655">
    <property type="entry name" value="GUANYLATE CYCLASE SOLUBLE SUBUNIT BETA-2"/>
    <property type="match status" value="1"/>
</dbReference>
<dbReference type="Pfam" id="PF07700">
    <property type="entry name" value="HNOB"/>
    <property type="match status" value="1"/>
</dbReference>
<organism evidence="2 3">
    <name type="scientific">Uabimicrobium amorphum</name>
    <dbReference type="NCBI Taxonomy" id="2596890"/>
    <lineage>
        <taxon>Bacteria</taxon>
        <taxon>Pseudomonadati</taxon>
        <taxon>Planctomycetota</taxon>
        <taxon>Candidatus Uabimicrobiia</taxon>
        <taxon>Candidatus Uabimicrobiales</taxon>
        <taxon>Candidatus Uabimicrobiaceae</taxon>
        <taxon>Candidatus Uabimicrobium</taxon>
    </lineage>
</organism>
<dbReference type="AlphaFoldDB" id="A0A5S9F5J3"/>
<dbReference type="RefSeq" id="WP_151970953.1">
    <property type="nucleotide sequence ID" value="NZ_AP019860.1"/>
</dbReference>
<dbReference type="InterPro" id="IPR038158">
    <property type="entry name" value="H-NOX_domain_sf"/>
</dbReference>
<evidence type="ECO:0000313" key="3">
    <source>
        <dbReference type="Proteomes" id="UP000326354"/>
    </source>
</evidence>
<dbReference type="GO" id="GO:0004383">
    <property type="term" value="F:guanylate cyclase activity"/>
    <property type="evidence" value="ECO:0007669"/>
    <property type="project" value="TreeGrafter"/>
</dbReference>
<dbReference type="OrthoDB" id="7266652at2"/>
<name>A0A5S9F5J3_UABAM</name>
<dbReference type="GO" id="GO:0020037">
    <property type="term" value="F:heme binding"/>
    <property type="evidence" value="ECO:0007669"/>
    <property type="project" value="InterPro"/>
</dbReference>
<gene>
    <name evidence="2" type="ORF">UABAM_05319</name>
</gene>
<sequence length="180" mass="20234">MYGLVNKAIEDLVCDRFGCEAWLKIKEKANVKIDNFIGMDHYDDQITYDLVAAASESLGMCGRDILEAFGEYWILYTAREGYKEMLDLAGSTFVTFLQNLDALHTHIGSLMPNLQPPSFSCSDVTENSLLLHYYSHRKGLAPMVIGLLQGLGKRFSLEVVVTLTQSREQGADHDIFSVTW</sequence>
<dbReference type="GO" id="GO:0008074">
    <property type="term" value="C:guanylate cyclase complex, soluble"/>
    <property type="evidence" value="ECO:0007669"/>
    <property type="project" value="TreeGrafter"/>
</dbReference>
<dbReference type="InterPro" id="IPR024096">
    <property type="entry name" value="NO_sig/Golgi_transp_ligand-bd"/>
</dbReference>
<protein>
    <recommendedName>
        <fullName evidence="1">Heme NO-binding domain-containing protein</fullName>
    </recommendedName>
</protein>
<dbReference type="KEGG" id="uam:UABAM_05319"/>
<dbReference type="EMBL" id="AP019860">
    <property type="protein sequence ID" value="BBM86917.1"/>
    <property type="molecule type" value="Genomic_DNA"/>
</dbReference>
<keyword evidence="3" id="KW-1185">Reference proteome</keyword>
<dbReference type="GO" id="GO:0019934">
    <property type="term" value="P:cGMP-mediated signaling"/>
    <property type="evidence" value="ECO:0007669"/>
    <property type="project" value="TreeGrafter"/>
</dbReference>